<keyword evidence="1" id="KW-1133">Transmembrane helix</keyword>
<reference evidence="3 4" key="1">
    <citation type="submission" date="2020-07" db="EMBL/GenBank/DDBJ databases">
        <title>Sequencing the genomes of 1000 actinobacteria strains.</title>
        <authorList>
            <person name="Klenk H.-P."/>
        </authorList>
    </citation>
    <scope>NUCLEOTIDE SEQUENCE [LARGE SCALE GENOMIC DNA]</scope>
    <source>
        <strain evidence="3 4">DSM 44749</strain>
    </source>
</reference>
<sequence>MTTSPPTGTSPRRTRPTTEGGFGELAALVSGAGLLQEARRTYLLLFAANAVLLAGGLTVFVWLGPSWWQLLLAVFFAVVTTQLAFIGHDAGHRQIFAGRRANDVVGYLHGGLVGLSYGSWVTQHTAHHAHPNHADDDPDIDIPVLAFSPEQAAATRGPVRWMVGHQAYLFLPLLFLEGWSLHLTAVRAILRREVPRPRLEAALLVAHAVGYLGAVFWVLAPVQAVAFVVVHQGLWGVYMGLAFAPNHKGMPVIPAGRRLDHLHKQVLTSRNVLGGRVLDVALGGLNYQIEHHLFPRMPRPHLRRAQPIVQEFCTTHGLPYTRTGPLRSYAEVLRHLHEVGAPLRRPTGPPAG</sequence>
<keyword evidence="1" id="KW-0812">Transmembrane</keyword>
<feature type="transmembrane region" description="Helical" evidence="1">
    <location>
        <begin position="70"/>
        <end position="92"/>
    </location>
</feature>
<protein>
    <submittedName>
        <fullName evidence="3">Fatty acid desaturase</fullName>
    </submittedName>
</protein>
<dbReference type="InterPro" id="IPR012171">
    <property type="entry name" value="Fatty_acid_desaturase"/>
</dbReference>
<name>A0A852VZX6_PSEA5</name>
<evidence type="ECO:0000256" key="1">
    <source>
        <dbReference type="SAM" id="Phobius"/>
    </source>
</evidence>
<gene>
    <name evidence="3" type="ORF">HDA37_001086</name>
</gene>
<dbReference type="EMBL" id="JACCCZ010000001">
    <property type="protein sequence ID" value="NYG00801.1"/>
    <property type="molecule type" value="Genomic_DNA"/>
</dbReference>
<evidence type="ECO:0000313" key="3">
    <source>
        <dbReference type="EMBL" id="NYG00801.1"/>
    </source>
</evidence>
<dbReference type="AlphaFoldDB" id="A0A852VZX6"/>
<keyword evidence="4" id="KW-1185">Reference proteome</keyword>
<dbReference type="PIRSF" id="PIRSF015921">
    <property type="entry name" value="FA_sphinglp_des"/>
    <property type="match status" value="1"/>
</dbReference>
<evidence type="ECO:0000313" key="4">
    <source>
        <dbReference type="Proteomes" id="UP000549695"/>
    </source>
</evidence>
<evidence type="ECO:0000259" key="2">
    <source>
        <dbReference type="Pfam" id="PF00487"/>
    </source>
</evidence>
<proteinExistence type="predicted"/>
<feature type="transmembrane region" description="Helical" evidence="1">
    <location>
        <begin position="104"/>
        <end position="122"/>
    </location>
</feature>
<dbReference type="InterPro" id="IPR005804">
    <property type="entry name" value="FA_desaturase_dom"/>
</dbReference>
<dbReference type="Proteomes" id="UP000549695">
    <property type="component" value="Unassembled WGS sequence"/>
</dbReference>
<dbReference type="RefSeq" id="WP_179760417.1">
    <property type="nucleotide sequence ID" value="NZ_BAAAJZ010000008.1"/>
</dbReference>
<dbReference type="GO" id="GO:0008610">
    <property type="term" value="P:lipid biosynthetic process"/>
    <property type="evidence" value="ECO:0007669"/>
    <property type="project" value="UniProtKB-ARBA"/>
</dbReference>
<dbReference type="PANTHER" id="PTHR19353">
    <property type="entry name" value="FATTY ACID DESATURASE 2"/>
    <property type="match status" value="1"/>
</dbReference>
<keyword evidence="1" id="KW-0472">Membrane</keyword>
<comment type="caution">
    <text evidence="3">The sequence shown here is derived from an EMBL/GenBank/DDBJ whole genome shotgun (WGS) entry which is preliminary data.</text>
</comment>
<accession>A0A852VZX6</accession>
<feature type="transmembrane region" description="Helical" evidence="1">
    <location>
        <begin position="42"/>
        <end position="64"/>
    </location>
</feature>
<dbReference type="GO" id="GO:0016020">
    <property type="term" value="C:membrane"/>
    <property type="evidence" value="ECO:0007669"/>
    <property type="project" value="TreeGrafter"/>
</dbReference>
<dbReference type="CDD" id="cd03506">
    <property type="entry name" value="Delta6-FADS-like"/>
    <property type="match status" value="1"/>
</dbReference>
<feature type="domain" description="Fatty acid desaturase" evidence="2">
    <location>
        <begin position="65"/>
        <end position="322"/>
    </location>
</feature>
<feature type="transmembrane region" description="Helical" evidence="1">
    <location>
        <begin position="167"/>
        <end position="189"/>
    </location>
</feature>
<dbReference type="Pfam" id="PF00487">
    <property type="entry name" value="FA_desaturase"/>
    <property type="match status" value="1"/>
</dbReference>
<organism evidence="3 4">
    <name type="scientific">Pseudonocardia alni</name>
    <name type="common">Amycolata alni</name>
    <dbReference type="NCBI Taxonomy" id="33907"/>
    <lineage>
        <taxon>Bacteria</taxon>
        <taxon>Bacillati</taxon>
        <taxon>Actinomycetota</taxon>
        <taxon>Actinomycetes</taxon>
        <taxon>Pseudonocardiales</taxon>
        <taxon>Pseudonocardiaceae</taxon>
        <taxon>Pseudonocardia</taxon>
    </lineage>
</organism>
<dbReference type="GO" id="GO:0016717">
    <property type="term" value="F:oxidoreductase activity, acting on paired donors, with oxidation of a pair of donors resulting in the reduction of molecular oxygen to two molecules of water"/>
    <property type="evidence" value="ECO:0007669"/>
    <property type="project" value="TreeGrafter"/>
</dbReference>
<dbReference type="PANTHER" id="PTHR19353:SF19">
    <property type="entry name" value="DELTA(5) FATTY ACID DESATURASE C-RELATED"/>
    <property type="match status" value="1"/>
</dbReference>
<dbReference type="GeneID" id="98050896"/>
<feature type="transmembrane region" description="Helical" evidence="1">
    <location>
        <begin position="201"/>
        <end position="219"/>
    </location>
</feature>